<dbReference type="GO" id="GO:0008270">
    <property type="term" value="F:zinc ion binding"/>
    <property type="evidence" value="ECO:0007669"/>
    <property type="project" value="UniProtKB-KW"/>
</dbReference>
<evidence type="ECO:0000256" key="2">
    <source>
        <dbReference type="SAM" id="Coils"/>
    </source>
</evidence>
<dbReference type="PANTHER" id="PTHR21502">
    <property type="entry name" value="ZINC FINGER PROTEIN DZIP1"/>
    <property type="match status" value="1"/>
</dbReference>
<evidence type="ECO:0000313" key="5">
    <source>
        <dbReference type="EMBL" id="CAD8258216.1"/>
    </source>
</evidence>
<dbReference type="PANTHER" id="PTHR21502:SF3">
    <property type="entry name" value="CILIUM ASSEMBLY PROTEIN DZIP1L"/>
    <property type="match status" value="1"/>
</dbReference>
<accession>A0A7R9YCD3</accession>
<dbReference type="InterPro" id="IPR032714">
    <property type="entry name" value="DZIP1_N"/>
</dbReference>
<protein>
    <recommendedName>
        <fullName evidence="4">Ubiquitin-like domain-containing protein</fullName>
    </recommendedName>
</protein>
<feature type="region of interest" description="Disordered" evidence="3">
    <location>
        <begin position="332"/>
        <end position="355"/>
    </location>
</feature>
<evidence type="ECO:0000256" key="1">
    <source>
        <dbReference type="ARBA" id="ARBA00023054"/>
    </source>
</evidence>
<feature type="region of interest" description="Disordered" evidence="3">
    <location>
        <begin position="263"/>
        <end position="284"/>
    </location>
</feature>
<dbReference type="SUPFAM" id="SSF54236">
    <property type="entry name" value="Ubiquitin-like"/>
    <property type="match status" value="1"/>
</dbReference>
<dbReference type="Gene3D" id="3.10.20.90">
    <property type="entry name" value="Phosphatidylinositol 3-kinase Catalytic Subunit, Chain A, domain 1"/>
    <property type="match status" value="1"/>
</dbReference>
<dbReference type="InterPro" id="IPR000626">
    <property type="entry name" value="Ubiquitin-like_dom"/>
</dbReference>
<dbReference type="InterPro" id="IPR051241">
    <property type="entry name" value="DZIP_RILPL"/>
</dbReference>
<feature type="coiled-coil region" evidence="2">
    <location>
        <begin position="117"/>
        <end position="172"/>
    </location>
</feature>
<proteinExistence type="predicted"/>
<sequence>MSMQRLRSRLSHATPIEHAADRNWAFAEPVLKGDGFYFQQRSGRLDLRRLSRIDLERVVREVDVDTLQMHLENLCYSDISEGDLAFASDAQVLQVLKLSQLTVEYLLHVQDTLAENVDAAAHEARGLKEELHASEQRKIAQDSKIQRVEMEVKQLRRSVAAYEALLSEARVLHTGDLAGLKALEDKPTSLGLLIVNGLGDCVKLFGLELESSVAELKRRVRQSTTLVSPASKLRLLFEGREMADASTLREEGLREGAQVLALPARDRSPEPAPEPAKAPAPVPAPARDDVVVTREVPVALDEVTRQLYQRQDSWRAAQEQDMQRLEAALERLTTKQASSSSRGYAGSNAGPLEDDIDDEMQEENDELRRENIRLTQELAALKDRQQPRYPSDEPRLTRDASTMSRGLGEELLTDEQGDMLARFYEAMPSKDRPSDLEQTIDREIAEASGIGADALGASIRLRSQYEDRIGALRDPHLFRTSDVDFDASLTRFEESKDGDVKDVQASMNRTAETADVSL</sequence>
<dbReference type="AlphaFoldDB" id="A0A7R9YCD3"/>
<dbReference type="EMBL" id="HBEA01010049">
    <property type="protein sequence ID" value="CAD8258216.1"/>
    <property type="molecule type" value="Transcribed_RNA"/>
</dbReference>
<keyword evidence="1 2" id="KW-0175">Coiled coil</keyword>
<dbReference type="GO" id="GO:0005737">
    <property type="term" value="C:cytoplasm"/>
    <property type="evidence" value="ECO:0007669"/>
    <property type="project" value="UniProtKB-SubCell"/>
</dbReference>
<dbReference type="CDD" id="cd17039">
    <property type="entry name" value="Ubl_ubiquitin_like"/>
    <property type="match status" value="1"/>
</dbReference>
<gene>
    <name evidence="5" type="ORF">PPYR1160_LOCUS7717</name>
</gene>
<dbReference type="Pfam" id="PF00240">
    <property type="entry name" value="ubiquitin"/>
    <property type="match status" value="1"/>
</dbReference>
<name>A0A7R9YCD3_9STRA</name>
<evidence type="ECO:0000256" key="3">
    <source>
        <dbReference type="SAM" id="MobiDB-lite"/>
    </source>
</evidence>
<feature type="compositionally biased region" description="Pro residues" evidence="3">
    <location>
        <begin position="270"/>
        <end position="284"/>
    </location>
</feature>
<dbReference type="InterPro" id="IPR029071">
    <property type="entry name" value="Ubiquitin-like_domsf"/>
</dbReference>
<organism evidence="5">
    <name type="scientific">Pinguiococcus pyrenoidosus</name>
    <dbReference type="NCBI Taxonomy" id="172671"/>
    <lineage>
        <taxon>Eukaryota</taxon>
        <taxon>Sar</taxon>
        <taxon>Stramenopiles</taxon>
        <taxon>Ochrophyta</taxon>
        <taxon>Pinguiophyceae</taxon>
        <taxon>Pinguiochrysidales</taxon>
        <taxon>Pinguiochrysidaceae</taxon>
        <taxon>Pinguiococcus</taxon>
    </lineage>
</organism>
<evidence type="ECO:0000259" key="4">
    <source>
        <dbReference type="PROSITE" id="PS50053"/>
    </source>
</evidence>
<feature type="domain" description="Ubiquitin-like" evidence="4">
    <location>
        <begin position="207"/>
        <end position="259"/>
    </location>
</feature>
<feature type="region of interest" description="Disordered" evidence="3">
    <location>
        <begin position="494"/>
        <end position="518"/>
    </location>
</feature>
<dbReference type="Pfam" id="PF13815">
    <property type="entry name" value="Dzip-like_N"/>
    <property type="match status" value="1"/>
</dbReference>
<dbReference type="PROSITE" id="PS50053">
    <property type="entry name" value="UBIQUITIN_2"/>
    <property type="match status" value="1"/>
</dbReference>
<reference evidence="5" key="1">
    <citation type="submission" date="2021-01" db="EMBL/GenBank/DDBJ databases">
        <authorList>
            <person name="Corre E."/>
            <person name="Pelletier E."/>
            <person name="Niang G."/>
            <person name="Scheremetjew M."/>
            <person name="Finn R."/>
            <person name="Kale V."/>
            <person name="Holt S."/>
            <person name="Cochrane G."/>
            <person name="Meng A."/>
            <person name="Brown T."/>
            <person name="Cohen L."/>
        </authorList>
    </citation>
    <scope>NUCLEOTIDE SEQUENCE</scope>
    <source>
        <strain evidence="5">CCMP2078</strain>
    </source>
</reference>